<accession>A0ABV8SS48</accession>
<evidence type="ECO:0000313" key="2">
    <source>
        <dbReference type="Proteomes" id="UP001595904"/>
    </source>
</evidence>
<dbReference type="Proteomes" id="UP001595904">
    <property type="component" value="Unassembled WGS sequence"/>
</dbReference>
<organism evidence="1 2">
    <name type="scientific">Steroidobacter flavus</name>
    <dbReference type="NCBI Taxonomy" id="1842136"/>
    <lineage>
        <taxon>Bacteria</taxon>
        <taxon>Pseudomonadati</taxon>
        <taxon>Pseudomonadota</taxon>
        <taxon>Gammaproteobacteria</taxon>
        <taxon>Steroidobacterales</taxon>
        <taxon>Steroidobacteraceae</taxon>
        <taxon>Steroidobacter</taxon>
    </lineage>
</organism>
<sequence>MALSFFTSHPHRLQRRLSVVLSMVICVWMLAAATHFHTPLDDVDAHHSAKELCGFCASLPAGGAAPTVWTFVPTAHRQHFTAPAEILPTVPAVAAASYRSRAPPLV</sequence>
<gene>
    <name evidence="1" type="ORF">ACFPN2_09925</name>
</gene>
<evidence type="ECO:0000313" key="1">
    <source>
        <dbReference type="EMBL" id="MFC4309398.1"/>
    </source>
</evidence>
<evidence type="ECO:0008006" key="3">
    <source>
        <dbReference type="Google" id="ProtNLM"/>
    </source>
</evidence>
<name>A0ABV8SS48_9GAMM</name>
<proteinExistence type="predicted"/>
<dbReference type="EMBL" id="JBHSDU010000003">
    <property type="protein sequence ID" value="MFC4309398.1"/>
    <property type="molecule type" value="Genomic_DNA"/>
</dbReference>
<protein>
    <recommendedName>
        <fullName evidence="3">DUF2946 domain-containing protein</fullName>
    </recommendedName>
</protein>
<reference evidence="2" key="1">
    <citation type="journal article" date="2019" name="Int. J. Syst. Evol. Microbiol.">
        <title>The Global Catalogue of Microorganisms (GCM) 10K type strain sequencing project: providing services to taxonomists for standard genome sequencing and annotation.</title>
        <authorList>
            <consortium name="The Broad Institute Genomics Platform"/>
            <consortium name="The Broad Institute Genome Sequencing Center for Infectious Disease"/>
            <person name="Wu L."/>
            <person name="Ma J."/>
        </authorList>
    </citation>
    <scope>NUCLEOTIDE SEQUENCE [LARGE SCALE GENOMIC DNA]</scope>
    <source>
        <strain evidence="2">CGMCC 1.10759</strain>
    </source>
</reference>
<comment type="caution">
    <text evidence="1">The sequence shown here is derived from an EMBL/GenBank/DDBJ whole genome shotgun (WGS) entry which is preliminary data.</text>
</comment>
<keyword evidence="2" id="KW-1185">Reference proteome</keyword>
<dbReference type="RefSeq" id="WP_380596452.1">
    <property type="nucleotide sequence ID" value="NZ_JBHSDU010000003.1"/>
</dbReference>